<gene>
    <name evidence="2" type="ORF">SKAU_G00377850</name>
</gene>
<comment type="caution">
    <text evidence="2">The sequence shown here is derived from an EMBL/GenBank/DDBJ whole genome shotgun (WGS) entry which is preliminary data.</text>
</comment>
<evidence type="ECO:0000313" key="3">
    <source>
        <dbReference type="Proteomes" id="UP001152622"/>
    </source>
</evidence>
<dbReference type="AlphaFoldDB" id="A0A9Q1ED31"/>
<dbReference type="EMBL" id="JAINUF010000019">
    <property type="protein sequence ID" value="KAJ8336565.1"/>
    <property type="molecule type" value="Genomic_DNA"/>
</dbReference>
<reference evidence="2" key="1">
    <citation type="journal article" date="2023" name="Science">
        <title>Genome structures resolve the early diversification of teleost fishes.</title>
        <authorList>
            <person name="Parey E."/>
            <person name="Louis A."/>
            <person name="Montfort J."/>
            <person name="Bouchez O."/>
            <person name="Roques C."/>
            <person name="Iampietro C."/>
            <person name="Lluch J."/>
            <person name="Castinel A."/>
            <person name="Donnadieu C."/>
            <person name="Desvignes T."/>
            <person name="Floi Bucao C."/>
            <person name="Jouanno E."/>
            <person name="Wen M."/>
            <person name="Mejri S."/>
            <person name="Dirks R."/>
            <person name="Jansen H."/>
            <person name="Henkel C."/>
            <person name="Chen W.J."/>
            <person name="Zahm M."/>
            <person name="Cabau C."/>
            <person name="Klopp C."/>
            <person name="Thompson A.W."/>
            <person name="Robinson-Rechavi M."/>
            <person name="Braasch I."/>
            <person name="Lecointre G."/>
            <person name="Bobe J."/>
            <person name="Postlethwait J.H."/>
            <person name="Berthelot C."/>
            <person name="Roest Crollius H."/>
            <person name="Guiguen Y."/>
        </authorList>
    </citation>
    <scope>NUCLEOTIDE SEQUENCE</scope>
    <source>
        <strain evidence="2">WJC10195</strain>
    </source>
</reference>
<protein>
    <submittedName>
        <fullName evidence="2">Uncharacterized protein</fullName>
    </submittedName>
</protein>
<proteinExistence type="predicted"/>
<organism evidence="2 3">
    <name type="scientific">Synaphobranchus kaupii</name>
    <name type="common">Kaup's arrowtooth eel</name>
    <dbReference type="NCBI Taxonomy" id="118154"/>
    <lineage>
        <taxon>Eukaryota</taxon>
        <taxon>Metazoa</taxon>
        <taxon>Chordata</taxon>
        <taxon>Craniata</taxon>
        <taxon>Vertebrata</taxon>
        <taxon>Euteleostomi</taxon>
        <taxon>Actinopterygii</taxon>
        <taxon>Neopterygii</taxon>
        <taxon>Teleostei</taxon>
        <taxon>Anguilliformes</taxon>
        <taxon>Synaphobranchidae</taxon>
        <taxon>Synaphobranchus</taxon>
    </lineage>
</organism>
<keyword evidence="3" id="KW-1185">Reference proteome</keyword>
<dbReference type="Proteomes" id="UP001152622">
    <property type="component" value="Chromosome 19"/>
</dbReference>
<sequence length="76" mass="8189">MKTTSYAYQEEDISEVTVKLEADELPIRGDEEAGREEEAPHAVMSEEVRTVASLPTSSAPPQNIPMTVSTPSSLPG</sequence>
<accession>A0A9Q1ED31</accession>
<evidence type="ECO:0000313" key="2">
    <source>
        <dbReference type="EMBL" id="KAJ8336565.1"/>
    </source>
</evidence>
<evidence type="ECO:0000256" key="1">
    <source>
        <dbReference type="SAM" id="MobiDB-lite"/>
    </source>
</evidence>
<feature type="region of interest" description="Disordered" evidence="1">
    <location>
        <begin position="26"/>
        <end position="45"/>
    </location>
</feature>
<feature type="compositionally biased region" description="Polar residues" evidence="1">
    <location>
        <begin position="53"/>
        <end position="76"/>
    </location>
</feature>
<feature type="region of interest" description="Disordered" evidence="1">
    <location>
        <begin position="50"/>
        <end position="76"/>
    </location>
</feature>
<name>A0A9Q1ED31_SYNKA</name>